<gene>
    <name evidence="2" type="ORF">LCGC14_2532940</name>
</gene>
<dbReference type="AlphaFoldDB" id="A0A0F9AT20"/>
<accession>A0A0F9AT20</accession>
<name>A0A0F9AT20_9ZZZZ</name>
<keyword evidence="1" id="KW-0472">Membrane</keyword>
<keyword evidence="1" id="KW-1133">Transmembrane helix</keyword>
<organism evidence="2">
    <name type="scientific">marine sediment metagenome</name>
    <dbReference type="NCBI Taxonomy" id="412755"/>
    <lineage>
        <taxon>unclassified sequences</taxon>
        <taxon>metagenomes</taxon>
        <taxon>ecological metagenomes</taxon>
    </lineage>
</organism>
<evidence type="ECO:0000256" key="1">
    <source>
        <dbReference type="SAM" id="Phobius"/>
    </source>
</evidence>
<evidence type="ECO:0000313" key="2">
    <source>
        <dbReference type="EMBL" id="KKL12719.1"/>
    </source>
</evidence>
<sequence>MSIIQKITDKLTSGNKMQYILMVTLGLVIVISLIPIILGIGGKRRVNYEPKDMHFFCMETEKEFVLTPDDIKKIVKKKQDGQDAMGPMGPMMGPGMMGFDMFVESPYTNKKTGVAMRECPNPSCKKYYVPEHIKAMYYEKTPTKKQMRTVCPYCGTNLREWYKKNQKKK</sequence>
<dbReference type="EMBL" id="LAZR01041147">
    <property type="protein sequence ID" value="KKL12719.1"/>
    <property type="molecule type" value="Genomic_DNA"/>
</dbReference>
<feature type="transmembrane region" description="Helical" evidence="1">
    <location>
        <begin position="19"/>
        <end position="41"/>
    </location>
</feature>
<proteinExistence type="predicted"/>
<keyword evidence="1" id="KW-0812">Transmembrane</keyword>
<protein>
    <submittedName>
        <fullName evidence="2">Uncharacterized protein</fullName>
    </submittedName>
</protein>
<comment type="caution">
    <text evidence="2">The sequence shown here is derived from an EMBL/GenBank/DDBJ whole genome shotgun (WGS) entry which is preliminary data.</text>
</comment>
<reference evidence="2" key="1">
    <citation type="journal article" date="2015" name="Nature">
        <title>Complex archaea that bridge the gap between prokaryotes and eukaryotes.</title>
        <authorList>
            <person name="Spang A."/>
            <person name="Saw J.H."/>
            <person name="Jorgensen S.L."/>
            <person name="Zaremba-Niedzwiedzka K."/>
            <person name="Martijn J."/>
            <person name="Lind A.E."/>
            <person name="van Eijk R."/>
            <person name="Schleper C."/>
            <person name="Guy L."/>
            <person name="Ettema T.J."/>
        </authorList>
    </citation>
    <scope>NUCLEOTIDE SEQUENCE</scope>
</reference>